<feature type="region of interest" description="Disordered" evidence="1">
    <location>
        <begin position="80"/>
        <end position="99"/>
    </location>
</feature>
<dbReference type="EMBL" id="BGPR01272113">
    <property type="protein sequence ID" value="GBN01223.1"/>
    <property type="molecule type" value="Genomic_DNA"/>
</dbReference>
<protein>
    <submittedName>
        <fullName evidence="2">Uncharacterized protein</fullName>
    </submittedName>
</protein>
<evidence type="ECO:0000313" key="3">
    <source>
        <dbReference type="Proteomes" id="UP000499080"/>
    </source>
</evidence>
<proteinExistence type="predicted"/>
<accession>A0A4Y2KIJ1</accession>
<comment type="caution">
    <text evidence="2">The sequence shown here is derived from an EMBL/GenBank/DDBJ whole genome shotgun (WGS) entry which is preliminary data.</text>
</comment>
<dbReference type="AlphaFoldDB" id="A0A4Y2KIJ1"/>
<reference evidence="2 3" key="1">
    <citation type="journal article" date="2019" name="Sci. Rep.">
        <title>Orb-weaving spider Araneus ventricosus genome elucidates the spidroin gene catalogue.</title>
        <authorList>
            <person name="Kono N."/>
            <person name="Nakamura H."/>
            <person name="Ohtoshi R."/>
            <person name="Moran D.A.P."/>
            <person name="Shinohara A."/>
            <person name="Yoshida Y."/>
            <person name="Fujiwara M."/>
            <person name="Mori M."/>
            <person name="Tomita M."/>
            <person name="Arakawa K."/>
        </authorList>
    </citation>
    <scope>NUCLEOTIDE SEQUENCE [LARGE SCALE GENOMIC DNA]</scope>
</reference>
<evidence type="ECO:0000256" key="1">
    <source>
        <dbReference type="SAM" id="MobiDB-lite"/>
    </source>
</evidence>
<sequence>RPNIGGNFYYFAGNYVVNQNCPPKESDESNDETQPKTDISDEHKSIATSHADNDPVITSPAVDMPGTQRNAHLGSVGPVLEGHFTATARPPRSEPAPKRVRRKELFLDGLSQLLDTFLAHDSDETSDDIEPVRNKLSKVHIAKKEPGNYFYINCSAKSLFRALLGIRYGNQRIILKIAI</sequence>
<evidence type="ECO:0000313" key="2">
    <source>
        <dbReference type="EMBL" id="GBN01223.1"/>
    </source>
</evidence>
<feature type="compositionally biased region" description="Basic and acidic residues" evidence="1">
    <location>
        <begin position="33"/>
        <end position="45"/>
    </location>
</feature>
<feature type="non-terminal residue" evidence="2">
    <location>
        <position position="1"/>
    </location>
</feature>
<name>A0A4Y2KIJ1_ARAVE</name>
<feature type="region of interest" description="Disordered" evidence="1">
    <location>
        <begin position="20"/>
        <end position="75"/>
    </location>
</feature>
<dbReference type="Proteomes" id="UP000499080">
    <property type="component" value="Unassembled WGS sequence"/>
</dbReference>
<gene>
    <name evidence="2" type="ORF">AVEN_164872_1</name>
</gene>
<keyword evidence="3" id="KW-1185">Reference proteome</keyword>
<organism evidence="2 3">
    <name type="scientific">Araneus ventricosus</name>
    <name type="common">Orbweaver spider</name>
    <name type="synonym">Epeira ventricosa</name>
    <dbReference type="NCBI Taxonomy" id="182803"/>
    <lineage>
        <taxon>Eukaryota</taxon>
        <taxon>Metazoa</taxon>
        <taxon>Ecdysozoa</taxon>
        <taxon>Arthropoda</taxon>
        <taxon>Chelicerata</taxon>
        <taxon>Arachnida</taxon>
        <taxon>Araneae</taxon>
        <taxon>Araneomorphae</taxon>
        <taxon>Entelegynae</taxon>
        <taxon>Araneoidea</taxon>
        <taxon>Araneidae</taxon>
        <taxon>Araneus</taxon>
    </lineage>
</organism>